<reference evidence="14 15" key="1">
    <citation type="submission" date="2017-09" db="EMBL/GenBank/DDBJ databases">
        <title>Depth-based differentiation of microbial function through sediment-hosted aquifers and enrichment of novel symbionts in the deep terrestrial subsurface.</title>
        <authorList>
            <person name="Probst A.J."/>
            <person name="Ladd B."/>
            <person name="Jarett J.K."/>
            <person name="Geller-Mcgrath D.E."/>
            <person name="Sieber C.M."/>
            <person name="Emerson J.B."/>
            <person name="Anantharaman K."/>
            <person name="Thomas B.C."/>
            <person name="Malmstrom R."/>
            <person name="Stieglmeier M."/>
            <person name="Klingl A."/>
            <person name="Woyke T."/>
            <person name="Ryan C.M."/>
            <person name="Banfield J.F."/>
        </authorList>
    </citation>
    <scope>NUCLEOTIDE SEQUENCE [LARGE SCALE GENOMIC DNA]</scope>
    <source>
        <strain evidence="14">CG22_combo_CG10-13_8_21_14_all_36_13</strain>
    </source>
</reference>
<dbReference type="SUPFAM" id="SSF53098">
    <property type="entry name" value="Ribonuclease H-like"/>
    <property type="match status" value="1"/>
</dbReference>
<evidence type="ECO:0000259" key="13">
    <source>
        <dbReference type="PROSITE" id="PS51975"/>
    </source>
</evidence>
<comment type="subcellular location">
    <subcellularLocation>
        <location evidence="3">Cytoplasm</location>
    </subcellularLocation>
</comment>
<dbReference type="EC" id="3.1.26.4" evidence="12"/>
<evidence type="ECO:0000313" key="14">
    <source>
        <dbReference type="EMBL" id="PIP87234.1"/>
    </source>
</evidence>
<organism evidence="14 15">
    <name type="scientific">Candidatus Campbellbacteria bacterium CG22_combo_CG10-13_8_21_14_all_36_13</name>
    <dbReference type="NCBI Taxonomy" id="1974529"/>
    <lineage>
        <taxon>Bacteria</taxon>
        <taxon>Candidatus Campbelliibacteriota</taxon>
    </lineage>
</organism>
<dbReference type="GO" id="GO:0006298">
    <property type="term" value="P:mismatch repair"/>
    <property type="evidence" value="ECO:0007669"/>
    <property type="project" value="TreeGrafter"/>
</dbReference>
<evidence type="ECO:0000256" key="10">
    <source>
        <dbReference type="ARBA" id="ARBA00023211"/>
    </source>
</evidence>
<comment type="cofactor">
    <cofactor evidence="11">
        <name>Mn(2+)</name>
        <dbReference type="ChEBI" id="CHEBI:29035"/>
    </cofactor>
    <cofactor evidence="11">
        <name>Mg(2+)</name>
        <dbReference type="ChEBI" id="CHEBI:18420"/>
    </cofactor>
    <text evidence="11">Manganese or magnesium. Binds 1 divalent metal ion per monomer in the absence of substrate. May bind a second metal ion after substrate binding.</text>
</comment>
<dbReference type="GO" id="GO:0046872">
    <property type="term" value="F:metal ion binding"/>
    <property type="evidence" value="ECO:0007669"/>
    <property type="project" value="UniProtKB-KW"/>
</dbReference>
<gene>
    <name evidence="14" type="ORF">COW81_01260</name>
</gene>
<keyword evidence="10" id="KW-0464">Manganese</keyword>
<dbReference type="GO" id="GO:0004523">
    <property type="term" value="F:RNA-DNA hybrid ribonuclease activity"/>
    <property type="evidence" value="ECO:0007669"/>
    <property type="project" value="UniProtKB-UniRule"/>
</dbReference>
<feature type="binding site" evidence="11">
    <location>
        <position position="11"/>
    </location>
    <ligand>
        <name>a divalent metal cation</name>
        <dbReference type="ChEBI" id="CHEBI:60240"/>
    </ligand>
</feature>
<protein>
    <recommendedName>
        <fullName evidence="12">Ribonuclease</fullName>
        <ecNumber evidence="12">3.1.26.4</ecNumber>
    </recommendedName>
</protein>
<dbReference type="EMBL" id="PCTT01000015">
    <property type="protein sequence ID" value="PIP87234.1"/>
    <property type="molecule type" value="Genomic_DNA"/>
</dbReference>
<dbReference type="PANTHER" id="PTHR10954:SF23">
    <property type="entry name" value="RIBONUCLEASE"/>
    <property type="match status" value="1"/>
</dbReference>
<dbReference type="GO" id="GO:0003723">
    <property type="term" value="F:RNA binding"/>
    <property type="evidence" value="ECO:0007669"/>
    <property type="project" value="UniProtKB-UniRule"/>
</dbReference>
<evidence type="ECO:0000256" key="12">
    <source>
        <dbReference type="RuleBase" id="RU003515"/>
    </source>
</evidence>
<dbReference type="PANTHER" id="PTHR10954">
    <property type="entry name" value="RIBONUCLEASE H2 SUBUNIT A"/>
    <property type="match status" value="1"/>
</dbReference>
<dbReference type="Pfam" id="PF01351">
    <property type="entry name" value="RNase_HII"/>
    <property type="match status" value="1"/>
</dbReference>
<evidence type="ECO:0000313" key="15">
    <source>
        <dbReference type="Proteomes" id="UP000231143"/>
    </source>
</evidence>
<keyword evidence="7 11" id="KW-0479">Metal-binding</keyword>
<sequence>MNKNQFTIGIDEVGRGPLAGPMTVCAVVIPASFDKKKIKEVRDSKKVNENKREEWYTKAREWKRSGQINFFVRSISAKKIDEIGISRATRYLVRKALQNVEEENVKVLLDGLLYAPERFKKQKTIIHGDATEPVISFASVIAKVFRDRKMKRLA</sequence>
<evidence type="ECO:0000256" key="3">
    <source>
        <dbReference type="ARBA" id="ARBA00004496"/>
    </source>
</evidence>
<evidence type="ECO:0000256" key="7">
    <source>
        <dbReference type="ARBA" id="ARBA00022723"/>
    </source>
</evidence>
<feature type="non-terminal residue" evidence="14">
    <location>
        <position position="154"/>
    </location>
</feature>
<evidence type="ECO:0000256" key="8">
    <source>
        <dbReference type="ARBA" id="ARBA00022759"/>
    </source>
</evidence>
<comment type="catalytic activity">
    <reaction evidence="1 11 12">
        <text>Endonucleolytic cleavage to 5'-phosphomonoester.</text>
        <dbReference type="EC" id="3.1.26.4"/>
    </reaction>
</comment>
<comment type="function">
    <text evidence="2 12">Endonuclease that specifically degrades the RNA of RNA-DNA hybrids.</text>
</comment>
<dbReference type="Gene3D" id="3.30.420.10">
    <property type="entry name" value="Ribonuclease H-like superfamily/Ribonuclease H"/>
    <property type="match status" value="1"/>
</dbReference>
<evidence type="ECO:0000256" key="11">
    <source>
        <dbReference type="PROSITE-ProRule" id="PRU01319"/>
    </source>
</evidence>
<evidence type="ECO:0000256" key="6">
    <source>
        <dbReference type="ARBA" id="ARBA00022722"/>
    </source>
</evidence>
<evidence type="ECO:0000256" key="1">
    <source>
        <dbReference type="ARBA" id="ARBA00000077"/>
    </source>
</evidence>
<feature type="binding site" evidence="11">
    <location>
        <position position="110"/>
    </location>
    <ligand>
        <name>a divalent metal cation</name>
        <dbReference type="ChEBI" id="CHEBI:60240"/>
    </ligand>
</feature>
<name>A0A2H0DYI1_9BACT</name>
<dbReference type="GO" id="GO:0043137">
    <property type="term" value="P:DNA replication, removal of RNA primer"/>
    <property type="evidence" value="ECO:0007669"/>
    <property type="project" value="TreeGrafter"/>
</dbReference>
<dbReference type="InterPro" id="IPR036397">
    <property type="entry name" value="RNaseH_sf"/>
</dbReference>
<dbReference type="GO" id="GO:0005737">
    <property type="term" value="C:cytoplasm"/>
    <property type="evidence" value="ECO:0007669"/>
    <property type="project" value="UniProtKB-SubCell"/>
</dbReference>
<evidence type="ECO:0000256" key="9">
    <source>
        <dbReference type="ARBA" id="ARBA00022801"/>
    </source>
</evidence>
<feature type="binding site" evidence="11">
    <location>
        <position position="12"/>
    </location>
    <ligand>
        <name>a divalent metal cation</name>
        <dbReference type="ChEBI" id="CHEBI:60240"/>
    </ligand>
</feature>
<evidence type="ECO:0000256" key="4">
    <source>
        <dbReference type="ARBA" id="ARBA00008378"/>
    </source>
</evidence>
<proteinExistence type="inferred from homology"/>
<keyword evidence="5" id="KW-0963">Cytoplasm</keyword>
<dbReference type="InterPro" id="IPR024567">
    <property type="entry name" value="RNase_HII/HIII_dom"/>
</dbReference>
<dbReference type="Proteomes" id="UP000231143">
    <property type="component" value="Unassembled WGS sequence"/>
</dbReference>
<evidence type="ECO:0000256" key="5">
    <source>
        <dbReference type="ARBA" id="ARBA00022490"/>
    </source>
</evidence>
<comment type="caution">
    <text evidence="14">The sequence shown here is derived from an EMBL/GenBank/DDBJ whole genome shotgun (WGS) entry which is preliminary data.</text>
</comment>
<dbReference type="InterPro" id="IPR012337">
    <property type="entry name" value="RNaseH-like_sf"/>
</dbReference>
<keyword evidence="9 11" id="KW-0378">Hydrolase</keyword>
<feature type="domain" description="RNase H type-2" evidence="13">
    <location>
        <begin position="5"/>
        <end position="154"/>
    </location>
</feature>
<dbReference type="CDD" id="cd07182">
    <property type="entry name" value="RNase_HII_bacteria_HII_like"/>
    <property type="match status" value="1"/>
</dbReference>
<dbReference type="GO" id="GO:0032299">
    <property type="term" value="C:ribonuclease H2 complex"/>
    <property type="evidence" value="ECO:0007669"/>
    <property type="project" value="TreeGrafter"/>
</dbReference>
<keyword evidence="6 11" id="KW-0540">Nuclease</keyword>
<comment type="similarity">
    <text evidence="4">Belongs to the RNase HII family. RnhC subfamily.</text>
</comment>
<dbReference type="AlphaFoldDB" id="A0A2H0DYI1"/>
<dbReference type="InterPro" id="IPR001352">
    <property type="entry name" value="RNase_HII/HIII"/>
</dbReference>
<accession>A0A2H0DYI1</accession>
<evidence type="ECO:0000256" key="2">
    <source>
        <dbReference type="ARBA" id="ARBA00004065"/>
    </source>
</evidence>
<dbReference type="InterPro" id="IPR022898">
    <property type="entry name" value="RNase_HII"/>
</dbReference>
<keyword evidence="8 11" id="KW-0255">Endonuclease</keyword>
<dbReference type="PROSITE" id="PS51975">
    <property type="entry name" value="RNASE_H_2"/>
    <property type="match status" value="1"/>
</dbReference>